<dbReference type="AlphaFoldDB" id="A0A1H6T468"/>
<dbReference type="GO" id="GO:0005524">
    <property type="term" value="F:ATP binding"/>
    <property type="evidence" value="ECO:0007669"/>
    <property type="project" value="UniProtKB-KW"/>
</dbReference>
<dbReference type="STRING" id="64971.SAMN05421831_10941"/>
<dbReference type="RefSeq" id="WP_093310535.1">
    <property type="nucleotide sequence ID" value="NZ_FNYH01000009.1"/>
</dbReference>
<keyword evidence="5" id="KW-1185">Reference proteome</keyword>
<dbReference type="OrthoDB" id="9809275at2"/>
<feature type="domain" description="Aminoglycoside phosphotransferase" evidence="3">
    <location>
        <begin position="29"/>
        <end position="253"/>
    </location>
</feature>
<organism evidence="4 5">
    <name type="scientific">Allopseudospirillum japonicum</name>
    <dbReference type="NCBI Taxonomy" id="64971"/>
    <lineage>
        <taxon>Bacteria</taxon>
        <taxon>Pseudomonadati</taxon>
        <taxon>Pseudomonadota</taxon>
        <taxon>Gammaproteobacteria</taxon>
        <taxon>Oceanospirillales</taxon>
        <taxon>Oceanospirillaceae</taxon>
        <taxon>Allopseudospirillum</taxon>
    </lineage>
</organism>
<dbReference type="InterPro" id="IPR011009">
    <property type="entry name" value="Kinase-like_dom_sf"/>
</dbReference>
<sequence length="346" mass="40170">MTDMRQQLGYQWACDFLNQQDHQISSYQITPVAGDASFRRYFRLHAHSKTWILMDAPPEHESIHTFIEIAQSWRTMGLAVPEIYGINQQAGYLLLEDFGDHLLLTCLQQDPQQASQWYPQAIDQLILLQTADISTKTLPSYNSALMLREMQLFSDWLCIQGLQLDKNEVETQCRPLMQTLAHTLPKLPCGPVHRDYHSRNLLIKPDQSLGIIDFQDAVHGPLCYDLMSILRDCYIHWPFAQQKAWAQHYFVQAQKSNLLPEDTDFNTFWKQALRMSVQRHLKASGIFARLYLRDHKTGYLADIPTTLNYIQEAATHLPDAELQQFSLWMQTQVYPRLADFIAQGQN</sequence>
<dbReference type="Pfam" id="PF01636">
    <property type="entry name" value="APH"/>
    <property type="match status" value="1"/>
</dbReference>
<dbReference type="Gene3D" id="3.30.200.20">
    <property type="entry name" value="Phosphorylase Kinase, domain 1"/>
    <property type="match status" value="1"/>
</dbReference>
<reference evidence="5" key="1">
    <citation type="submission" date="2016-10" db="EMBL/GenBank/DDBJ databases">
        <authorList>
            <person name="Varghese N."/>
            <person name="Submissions S."/>
        </authorList>
    </citation>
    <scope>NUCLEOTIDE SEQUENCE [LARGE SCALE GENOMIC DNA]</scope>
    <source>
        <strain evidence="5">DSM 7165</strain>
    </source>
</reference>
<evidence type="ECO:0000256" key="1">
    <source>
        <dbReference type="ARBA" id="ARBA00022741"/>
    </source>
</evidence>
<dbReference type="EMBL" id="FNYH01000009">
    <property type="protein sequence ID" value="SEI74831.1"/>
    <property type="molecule type" value="Genomic_DNA"/>
</dbReference>
<dbReference type="InterPro" id="IPR002575">
    <property type="entry name" value="Aminoglycoside_PTrfase"/>
</dbReference>
<dbReference type="Proteomes" id="UP000242999">
    <property type="component" value="Unassembled WGS sequence"/>
</dbReference>
<dbReference type="Gene3D" id="3.90.1200.10">
    <property type="match status" value="1"/>
</dbReference>
<accession>A0A1H6T468</accession>
<evidence type="ECO:0000256" key="2">
    <source>
        <dbReference type="ARBA" id="ARBA00022840"/>
    </source>
</evidence>
<dbReference type="PANTHER" id="PTHR33540:SF1">
    <property type="entry name" value="N-ACETYLMURAMATE_N-ACETYLGLUCOSAMINE KINASE"/>
    <property type="match status" value="1"/>
</dbReference>
<evidence type="ECO:0000313" key="5">
    <source>
        <dbReference type="Proteomes" id="UP000242999"/>
    </source>
</evidence>
<name>A0A1H6T468_9GAMM</name>
<gene>
    <name evidence="4" type="ORF">SAMN05421831_10941</name>
</gene>
<evidence type="ECO:0000313" key="4">
    <source>
        <dbReference type="EMBL" id="SEI74831.1"/>
    </source>
</evidence>
<dbReference type="PANTHER" id="PTHR33540">
    <property type="entry name" value="TRNA THREONYLCARBAMOYLADENOSINE BIOSYNTHESIS PROTEIN TSAE"/>
    <property type="match status" value="1"/>
</dbReference>
<proteinExistence type="predicted"/>
<keyword evidence="2" id="KW-0067">ATP-binding</keyword>
<evidence type="ECO:0000259" key="3">
    <source>
        <dbReference type="Pfam" id="PF01636"/>
    </source>
</evidence>
<keyword evidence="1" id="KW-0547">Nucleotide-binding</keyword>
<protein>
    <recommendedName>
        <fullName evidence="3">Aminoglycoside phosphotransferase domain-containing protein</fullName>
    </recommendedName>
</protein>
<dbReference type="SUPFAM" id="SSF56112">
    <property type="entry name" value="Protein kinase-like (PK-like)"/>
    <property type="match status" value="1"/>
</dbReference>